<dbReference type="NCBIfam" id="NF006110">
    <property type="entry name" value="PRK08261.1"/>
    <property type="match status" value="1"/>
</dbReference>
<evidence type="ECO:0000313" key="3">
    <source>
        <dbReference type="EMBL" id="QQB13616.1"/>
    </source>
</evidence>
<dbReference type="Gene3D" id="3.40.50.720">
    <property type="entry name" value="NAD(P)-binding Rossmann-like Domain"/>
    <property type="match status" value="2"/>
</dbReference>
<dbReference type="InterPro" id="IPR036291">
    <property type="entry name" value="NAD(P)-bd_dom_sf"/>
</dbReference>
<dbReference type="InterPro" id="IPR050259">
    <property type="entry name" value="SDR"/>
</dbReference>
<dbReference type="InterPro" id="IPR002347">
    <property type="entry name" value="SDR_fam"/>
</dbReference>
<dbReference type="PANTHER" id="PTHR42879">
    <property type="entry name" value="3-OXOACYL-(ACYL-CARRIER-PROTEIN) REDUCTASE"/>
    <property type="match status" value="1"/>
</dbReference>
<proteinExistence type="inferred from homology"/>
<reference evidence="3 4" key="1">
    <citation type="submission" date="2020-12" db="EMBL/GenBank/DDBJ databases">
        <title>FDA dAtabase for Regulatory Grade micrObial Sequences (FDA-ARGOS): Supporting development and validation of Infectious Disease Dx tests.</title>
        <authorList>
            <person name="Sproer C."/>
            <person name="Gronow S."/>
            <person name="Severitt S."/>
            <person name="Schroder I."/>
            <person name="Tallon L."/>
            <person name="Sadzewicz L."/>
            <person name="Zhao X."/>
            <person name="Boylan J."/>
            <person name="Ott S."/>
            <person name="Bowen H."/>
            <person name="Vavikolanu K."/>
            <person name="Mehta A."/>
            <person name="Aluvathingal J."/>
            <person name="Nadendla S."/>
            <person name="Lowell S."/>
            <person name="Myers T."/>
            <person name="Yan Y."/>
            <person name="Sichtig H."/>
        </authorList>
    </citation>
    <scope>NUCLEOTIDE SEQUENCE [LARGE SCALE GENOMIC DNA]</scope>
    <source>
        <strain evidence="3 4">FDAARGOS_990</strain>
    </source>
</reference>
<evidence type="ECO:0000313" key="4">
    <source>
        <dbReference type="Proteomes" id="UP000595374"/>
    </source>
</evidence>
<dbReference type="FunFam" id="3.40.50.720:FF:000338">
    <property type="entry name" value="3-oxoacyl-ACP reductase FabG"/>
    <property type="match status" value="1"/>
</dbReference>
<accession>A0A7T3ZXP8</accession>
<evidence type="ECO:0000256" key="1">
    <source>
        <dbReference type="ARBA" id="ARBA00006484"/>
    </source>
</evidence>
<feature type="domain" description="Ketoreductase" evidence="2">
    <location>
        <begin position="215"/>
        <end position="388"/>
    </location>
</feature>
<dbReference type="SMART" id="SM00822">
    <property type="entry name" value="PKS_KR"/>
    <property type="match status" value="1"/>
</dbReference>
<organism evidence="3 4">
    <name type="scientific">Brevibacterium casei</name>
    <dbReference type="NCBI Taxonomy" id="33889"/>
    <lineage>
        <taxon>Bacteria</taxon>
        <taxon>Bacillati</taxon>
        <taxon>Actinomycetota</taxon>
        <taxon>Actinomycetes</taxon>
        <taxon>Micrococcales</taxon>
        <taxon>Brevibacteriaceae</taxon>
        <taxon>Brevibacterium</taxon>
    </lineage>
</organism>
<sequence>MKDKYLELMGGPLGKIAKTLGLPQPVELQRFGSTPESYLRRPVLVTGSGSGAQTIADLLLDNGFEVRRHAAPDESLRAIIAVLDDVTSPSDLSETVLGLGGAVRSLAKCGRVVTISAAPDPTAQEPQVAAATQGITGLTRSLAHEMRRGATANGILLGRGVGIDAPSVASALWFLLSGKSAYVDGQFITVTSGAGTQVTDAEFLATGQTGPLAGRTAVVTGAARGIGAEVARVLARDGAHLIGVDMPQAGQALAQVMNEVGGKSLQLDITADGAADAIAEAADGTVDILVHNAGITRDKLLANMDASRWDSVIAVNIASQARINSRLFETGRFAEGAQVVSLASTSGIAGNRGQTNYATSKAGVIGLTAASAGDFAALGGSANAVAPGFIETDMTAAMPPLTRQVARRLSSLQQGGLPVDVAETIAFLASASARGINGQTLRVCGQNMVGA</sequence>
<evidence type="ECO:0000259" key="2">
    <source>
        <dbReference type="SMART" id="SM00822"/>
    </source>
</evidence>
<dbReference type="PRINTS" id="PR00081">
    <property type="entry name" value="GDHRDH"/>
</dbReference>
<dbReference type="RefSeq" id="WP_198498797.1">
    <property type="nucleotide sequence ID" value="NZ_CP065989.1"/>
</dbReference>
<dbReference type="EMBL" id="CP065989">
    <property type="protein sequence ID" value="QQB13616.1"/>
    <property type="molecule type" value="Genomic_DNA"/>
</dbReference>
<dbReference type="AlphaFoldDB" id="A0A7T3ZXP8"/>
<protein>
    <submittedName>
        <fullName evidence="3">3-oxoacyl-ACP reductase</fullName>
    </submittedName>
</protein>
<dbReference type="PANTHER" id="PTHR42879:SF2">
    <property type="entry name" value="3-OXOACYL-[ACYL-CARRIER-PROTEIN] REDUCTASE FABG"/>
    <property type="match status" value="1"/>
</dbReference>
<dbReference type="Pfam" id="PF13561">
    <property type="entry name" value="adh_short_C2"/>
    <property type="match status" value="1"/>
</dbReference>
<name>A0A7T3ZXP8_9MICO</name>
<dbReference type="Proteomes" id="UP000595374">
    <property type="component" value="Chromosome"/>
</dbReference>
<dbReference type="SUPFAM" id="SSF51735">
    <property type="entry name" value="NAD(P)-binding Rossmann-fold domains"/>
    <property type="match status" value="2"/>
</dbReference>
<dbReference type="PRINTS" id="PR00080">
    <property type="entry name" value="SDRFAMILY"/>
</dbReference>
<gene>
    <name evidence="3" type="ORF">I6H47_12515</name>
</gene>
<comment type="similarity">
    <text evidence="1">Belongs to the short-chain dehydrogenases/reductases (SDR) family.</text>
</comment>
<dbReference type="InterPro" id="IPR057326">
    <property type="entry name" value="KR_dom"/>
</dbReference>